<dbReference type="OrthoDB" id="48317at2759"/>
<evidence type="ECO:0000256" key="3">
    <source>
        <dbReference type="ARBA" id="ARBA00023002"/>
    </source>
</evidence>
<dbReference type="InterPro" id="IPR013149">
    <property type="entry name" value="ADH-like_C"/>
</dbReference>
<comment type="subunit">
    <text evidence="2">Monomer.</text>
</comment>
<keyword evidence="6" id="KW-1185">Reference proteome</keyword>
<dbReference type="Proteomes" id="UP000799757">
    <property type="component" value="Unassembled WGS sequence"/>
</dbReference>
<dbReference type="SMART" id="SM00829">
    <property type="entry name" value="PKS_ER"/>
    <property type="match status" value="1"/>
</dbReference>
<dbReference type="Pfam" id="PF00107">
    <property type="entry name" value="ADH_zinc_N"/>
    <property type="match status" value="1"/>
</dbReference>
<dbReference type="PANTHER" id="PTHR45348:SF2">
    <property type="entry name" value="ZINC-TYPE ALCOHOL DEHYDROGENASE-LIKE PROTEIN C2E1P3.01"/>
    <property type="match status" value="1"/>
</dbReference>
<dbReference type="GO" id="GO:0016651">
    <property type="term" value="F:oxidoreductase activity, acting on NAD(P)H"/>
    <property type="evidence" value="ECO:0007669"/>
    <property type="project" value="InterPro"/>
</dbReference>
<name>A0A6A6XC91_9PLEO</name>
<dbReference type="CDD" id="cd08249">
    <property type="entry name" value="enoyl_reductase_like"/>
    <property type="match status" value="1"/>
</dbReference>
<evidence type="ECO:0000256" key="1">
    <source>
        <dbReference type="ARBA" id="ARBA00008072"/>
    </source>
</evidence>
<keyword evidence="3" id="KW-0560">Oxidoreductase</keyword>
<dbReference type="InterPro" id="IPR011032">
    <property type="entry name" value="GroES-like_sf"/>
</dbReference>
<dbReference type="SUPFAM" id="SSF51735">
    <property type="entry name" value="NAD(P)-binding Rossmann-fold domains"/>
    <property type="match status" value="1"/>
</dbReference>
<reference evidence="5" key="1">
    <citation type="journal article" date="2020" name="Stud. Mycol.">
        <title>101 Dothideomycetes genomes: a test case for predicting lifestyles and emergence of pathogens.</title>
        <authorList>
            <person name="Haridas S."/>
            <person name="Albert R."/>
            <person name="Binder M."/>
            <person name="Bloem J."/>
            <person name="Labutti K."/>
            <person name="Salamov A."/>
            <person name="Andreopoulos B."/>
            <person name="Baker S."/>
            <person name="Barry K."/>
            <person name="Bills G."/>
            <person name="Bluhm B."/>
            <person name="Cannon C."/>
            <person name="Castanera R."/>
            <person name="Culley D."/>
            <person name="Daum C."/>
            <person name="Ezra D."/>
            <person name="Gonzalez J."/>
            <person name="Henrissat B."/>
            <person name="Kuo A."/>
            <person name="Liang C."/>
            <person name="Lipzen A."/>
            <person name="Lutzoni F."/>
            <person name="Magnuson J."/>
            <person name="Mondo S."/>
            <person name="Nolan M."/>
            <person name="Ohm R."/>
            <person name="Pangilinan J."/>
            <person name="Park H.-J."/>
            <person name="Ramirez L."/>
            <person name="Alfaro M."/>
            <person name="Sun H."/>
            <person name="Tritt A."/>
            <person name="Yoshinaga Y."/>
            <person name="Zwiers L.-H."/>
            <person name="Turgeon B."/>
            <person name="Goodwin S."/>
            <person name="Spatafora J."/>
            <person name="Crous P."/>
            <person name="Grigoriev I."/>
        </authorList>
    </citation>
    <scope>NUCLEOTIDE SEQUENCE</scope>
    <source>
        <strain evidence="5">CBS 109.77</strain>
    </source>
</reference>
<dbReference type="Gene3D" id="3.90.180.10">
    <property type="entry name" value="Medium-chain alcohol dehydrogenases, catalytic domain"/>
    <property type="match status" value="1"/>
</dbReference>
<gene>
    <name evidence="5" type="ORF">K505DRAFT_407653</name>
</gene>
<comment type="similarity">
    <text evidence="1">Belongs to the zinc-containing alcohol dehydrogenase family.</text>
</comment>
<dbReference type="InterPro" id="IPR036291">
    <property type="entry name" value="NAD(P)-bd_dom_sf"/>
</dbReference>
<protein>
    <submittedName>
        <fullName evidence="5">GroES-like protein</fullName>
    </submittedName>
</protein>
<proteinExistence type="inferred from homology"/>
<sequence>MKGITVEKPSALPQFNDGLEVPEPGEGQILVKTVYAAINPVDVFMANWGILVVEWPLVPGCEGSGIVVKVGKGAISPLSVAFKEGDEVSGCTRLGSKGYSPWQEYFLMDAQLAFPKPNNITLPQAATVGVGALTAFLGIFDALKIPLIDPDNLPPANDEWVLVFGGASAVGKFAVQTLKACGYKVATTCSAKSFDLLKSFGADATIDYKKSDSDIIAELDSVTSGKLNLIMDAVSVNNALATSIFAATASTSSGARFYTTTNDWDPAPDAAGFTSTRLALGPIGRPDAVELNERLSEFIAVIFKLIEKETVKVGEYTVEGEGIESILNAWEVQKSEKAGSSKVLVKVADA</sequence>
<evidence type="ECO:0000256" key="2">
    <source>
        <dbReference type="ARBA" id="ARBA00011245"/>
    </source>
</evidence>
<dbReference type="AlphaFoldDB" id="A0A6A6XC91"/>
<dbReference type="InterPro" id="IPR020843">
    <property type="entry name" value="ER"/>
</dbReference>
<dbReference type="InterPro" id="IPR013154">
    <property type="entry name" value="ADH-like_N"/>
</dbReference>
<organism evidence="5 6">
    <name type="scientific">Melanomma pulvis-pyrius CBS 109.77</name>
    <dbReference type="NCBI Taxonomy" id="1314802"/>
    <lineage>
        <taxon>Eukaryota</taxon>
        <taxon>Fungi</taxon>
        <taxon>Dikarya</taxon>
        <taxon>Ascomycota</taxon>
        <taxon>Pezizomycotina</taxon>
        <taxon>Dothideomycetes</taxon>
        <taxon>Pleosporomycetidae</taxon>
        <taxon>Pleosporales</taxon>
        <taxon>Melanommataceae</taxon>
        <taxon>Melanomma</taxon>
    </lineage>
</organism>
<dbReference type="EMBL" id="MU001899">
    <property type="protein sequence ID" value="KAF2794200.1"/>
    <property type="molecule type" value="Genomic_DNA"/>
</dbReference>
<dbReference type="InterPro" id="IPR047122">
    <property type="entry name" value="Trans-enoyl_RdTase-like"/>
</dbReference>
<dbReference type="PANTHER" id="PTHR45348">
    <property type="entry name" value="HYPOTHETICAL OXIDOREDUCTASE (EUROFUNG)"/>
    <property type="match status" value="1"/>
</dbReference>
<evidence type="ECO:0000313" key="6">
    <source>
        <dbReference type="Proteomes" id="UP000799757"/>
    </source>
</evidence>
<dbReference type="Pfam" id="PF08240">
    <property type="entry name" value="ADH_N"/>
    <property type="match status" value="1"/>
</dbReference>
<evidence type="ECO:0000259" key="4">
    <source>
        <dbReference type="SMART" id="SM00829"/>
    </source>
</evidence>
<feature type="domain" description="Enoyl reductase (ER)" evidence="4">
    <location>
        <begin position="14"/>
        <end position="345"/>
    </location>
</feature>
<dbReference type="SUPFAM" id="SSF50129">
    <property type="entry name" value="GroES-like"/>
    <property type="match status" value="1"/>
</dbReference>
<dbReference type="Gene3D" id="3.40.50.720">
    <property type="entry name" value="NAD(P)-binding Rossmann-like Domain"/>
    <property type="match status" value="1"/>
</dbReference>
<evidence type="ECO:0000313" key="5">
    <source>
        <dbReference type="EMBL" id="KAF2794200.1"/>
    </source>
</evidence>
<accession>A0A6A6XC91</accession>